<gene>
    <name evidence="1" type="ORF">LX97_02886</name>
</gene>
<comment type="caution">
    <text evidence="1">The sequence shown here is derived from an EMBL/GenBank/DDBJ whole genome shotgun (WGS) entry which is preliminary data.</text>
</comment>
<dbReference type="RefSeq" id="WP_015363820.1">
    <property type="nucleotide sequence ID" value="NZ_QKZR01000006.1"/>
</dbReference>
<name>A0ABX5PUR9_9FLAO</name>
<proteinExistence type="predicted"/>
<protein>
    <submittedName>
        <fullName evidence="1">ParB-like nuclease family protein</fullName>
    </submittedName>
</protein>
<accession>A0ABX5PUR9</accession>
<evidence type="ECO:0000313" key="2">
    <source>
        <dbReference type="Proteomes" id="UP000248584"/>
    </source>
</evidence>
<organism evidence="1 2">
    <name type="scientific">Nonlabens dokdonensis</name>
    <dbReference type="NCBI Taxonomy" id="328515"/>
    <lineage>
        <taxon>Bacteria</taxon>
        <taxon>Pseudomonadati</taxon>
        <taxon>Bacteroidota</taxon>
        <taxon>Flavobacteriia</taxon>
        <taxon>Flavobacteriales</taxon>
        <taxon>Flavobacteriaceae</taxon>
        <taxon>Nonlabens</taxon>
    </lineage>
</organism>
<evidence type="ECO:0000313" key="1">
    <source>
        <dbReference type="EMBL" id="PZX37791.1"/>
    </source>
</evidence>
<sequence>MKIDLNEYEQDDQDRYNRIKELTKDDLSRISPKWAFGKNHLKCTDPKFFPDSDYVIIQLNLPKLISSTNFIELNPNKLITDDINDFRYVEIIERWKIGLFIDPPIISLANNEEKIRIIDGRHRTIAAYLTGAEMIPVAVHKSFNIERLEHLK</sequence>
<dbReference type="Gene3D" id="3.90.1530.10">
    <property type="entry name" value="Conserved hypothetical protein from pyrococcus furiosus pfu- 392566-001, ParB domain"/>
    <property type="match status" value="1"/>
</dbReference>
<dbReference type="SUPFAM" id="SSF110849">
    <property type="entry name" value="ParB/Sulfiredoxin"/>
    <property type="match status" value="1"/>
</dbReference>
<keyword evidence="2" id="KW-1185">Reference proteome</keyword>
<dbReference type="EMBL" id="QKZR01000006">
    <property type="protein sequence ID" value="PZX37791.1"/>
    <property type="molecule type" value="Genomic_DNA"/>
</dbReference>
<dbReference type="Proteomes" id="UP000248584">
    <property type="component" value="Unassembled WGS sequence"/>
</dbReference>
<reference evidence="1 2" key="1">
    <citation type="submission" date="2018-06" db="EMBL/GenBank/DDBJ databases">
        <title>Genomic Encyclopedia of Archaeal and Bacterial Type Strains, Phase II (KMG-II): from individual species to whole genera.</title>
        <authorList>
            <person name="Goeker M."/>
        </authorList>
    </citation>
    <scope>NUCLEOTIDE SEQUENCE [LARGE SCALE GENOMIC DNA]</scope>
    <source>
        <strain evidence="1 2">DSM 17205</strain>
    </source>
</reference>
<dbReference type="InterPro" id="IPR036086">
    <property type="entry name" value="ParB/Sulfiredoxin_sf"/>
</dbReference>